<evidence type="ECO:0000313" key="3">
    <source>
        <dbReference type="Proteomes" id="UP000285123"/>
    </source>
</evidence>
<comment type="caution">
    <text evidence="2">The sequence shown here is derived from an EMBL/GenBank/DDBJ whole genome shotgun (WGS) entry which is preliminary data.</text>
</comment>
<protein>
    <submittedName>
        <fullName evidence="2">Metal-binding protein</fullName>
    </submittedName>
</protein>
<gene>
    <name evidence="2" type="ORF">SAHL_06995</name>
</gene>
<proteinExistence type="predicted"/>
<name>A0A423PZF8_9GAMM</name>
<dbReference type="EMBL" id="AYKF01000072">
    <property type="protein sequence ID" value="ROO30995.1"/>
    <property type="molecule type" value="Genomic_DNA"/>
</dbReference>
<dbReference type="InterPro" id="IPR007332">
    <property type="entry name" value="DUF411"/>
</dbReference>
<keyword evidence="1" id="KW-0732">Signal</keyword>
<dbReference type="Proteomes" id="UP000285123">
    <property type="component" value="Unassembled WGS sequence"/>
</dbReference>
<evidence type="ECO:0000256" key="1">
    <source>
        <dbReference type="SAM" id="SignalP"/>
    </source>
</evidence>
<reference evidence="2 3" key="1">
    <citation type="submission" date="2013-10" db="EMBL/GenBank/DDBJ databases">
        <title>Salinisphaera halophila YIM 95161 Genome Sequencing.</title>
        <authorList>
            <person name="Lai Q."/>
            <person name="Li C."/>
            <person name="Shao Z."/>
        </authorList>
    </citation>
    <scope>NUCLEOTIDE SEQUENCE [LARGE SCALE GENOMIC DNA]</scope>
    <source>
        <strain evidence="2 3">YIM 95161</strain>
    </source>
</reference>
<accession>A0A423PZF8</accession>
<feature type="chain" id="PRO_5019541248" evidence="1">
    <location>
        <begin position="33"/>
        <end position="159"/>
    </location>
</feature>
<dbReference type="Pfam" id="PF04214">
    <property type="entry name" value="DUF411"/>
    <property type="match status" value="1"/>
</dbReference>
<organism evidence="2 3">
    <name type="scientific">Salinisphaera orenii YIM 95161</name>
    <dbReference type="NCBI Taxonomy" id="1051139"/>
    <lineage>
        <taxon>Bacteria</taxon>
        <taxon>Pseudomonadati</taxon>
        <taxon>Pseudomonadota</taxon>
        <taxon>Gammaproteobacteria</taxon>
        <taxon>Salinisphaerales</taxon>
        <taxon>Salinisphaeraceae</taxon>
        <taxon>Salinisphaera</taxon>
    </lineage>
</organism>
<dbReference type="RefSeq" id="WP_221177872.1">
    <property type="nucleotide sequence ID" value="NZ_AYKF01000072.1"/>
</dbReference>
<sequence length="159" mass="16989">MTRFNYGRRRIVRAGFGLALAGALPLTGFARAADDAPEIRVYKDPDCGCCSAWIDHLNASGFAATGENRSDMAAIKARFGVPPTLRACHTAVVDEYVVEGHVPAADIRRLLAERPRARGLAVPGMPLGSPGMEAGGRREAFRTWLLGADGATVFEEHPA</sequence>
<feature type="signal peptide" evidence="1">
    <location>
        <begin position="1"/>
        <end position="32"/>
    </location>
</feature>
<dbReference type="AlphaFoldDB" id="A0A423PZF8"/>
<evidence type="ECO:0000313" key="2">
    <source>
        <dbReference type="EMBL" id="ROO30995.1"/>
    </source>
</evidence>